<name>A0A9P5UF56_9AGAR</name>
<feature type="compositionally biased region" description="Basic and acidic residues" evidence="1">
    <location>
        <begin position="609"/>
        <end position="621"/>
    </location>
</feature>
<evidence type="ECO:0000313" key="3">
    <source>
        <dbReference type="Proteomes" id="UP000772434"/>
    </source>
</evidence>
<dbReference type="EMBL" id="JADNRY010000005">
    <property type="protein sequence ID" value="KAF9076922.1"/>
    <property type="molecule type" value="Genomic_DNA"/>
</dbReference>
<comment type="caution">
    <text evidence="2">The sequence shown here is derived from an EMBL/GenBank/DDBJ whole genome shotgun (WGS) entry which is preliminary data.</text>
</comment>
<evidence type="ECO:0000313" key="2">
    <source>
        <dbReference type="EMBL" id="KAF9076922.1"/>
    </source>
</evidence>
<feature type="region of interest" description="Disordered" evidence="1">
    <location>
        <begin position="591"/>
        <end position="678"/>
    </location>
</feature>
<feature type="compositionally biased region" description="Basic and acidic residues" evidence="1">
    <location>
        <begin position="406"/>
        <end position="424"/>
    </location>
</feature>
<sequence length="813" mass="89119">MRTVVSGQADRQSLDYAASLSSSSAPSFNTDTCGVTQPSISQSFSTLSTAASATTRKINLDLFKMDFTTLLHRRRHSVILADPAQVAVDGTREQLEMLADHEDSERPARRKSNSEHKFYHFLTRSRSRSSKRTTASASISEELVPENDQSIHSRQSSWSSARSSQNRPISSGTASTSKPSNIRPMSTTTTTTATTIQPPTPKPRRQLPPPVVPQSPSKKKLHIFGRGDDDGHDEFPRPARQSSSEPSTSSNSHKPSKLENLFKPTRFFSSSRRTQSPPPVLSLSHSNNVVSPMPTPSSSNSGSLSNHVPVSKPVSISRRRASTNDSISSLSSSAHRAVPVHAPQPRPPATADGSVSMPLPRITHTPATPSRSGTAPPRLSSHHHRKDSLESQPSYRYRPLTMDMVNEERDSKELDVKGKGKETEDSNISRPSSKSRESDHSSASAQHHHSSRHPPIKPKTSNLANIRSAKHGSFDFERPGWGSSVVRSMSGTSGRSGLSGGRYSRSGESVGSGTRGKDDEPVRRKAVNAKVSSKREEHKSQKKAFQEEDDPAPPYSPTPAADKGLSSSLGRSGGKRSGIARLIGLASHGAFPFEPPVPSPTFSQDDATSDEKKDIYTDGERGRRRREKEKEKHRSREVTEEKEKARVRDRNRSPEQNDTAGTSSFLDMSTRPSRKGRSLDLGIGLSWAPTKVREDLLIPGGVFGVNGRISDSTSSRNGLRTRSKTVDEFGVETQDKSKVGRDVAEVFKKVLDPEGYNAFKKYVHQFDAHEIPFDGQNGIIARAQRLLDKRSELGEESKRKLVDRLAKIVLQNA</sequence>
<feature type="compositionally biased region" description="Low complexity" evidence="1">
    <location>
        <begin position="187"/>
        <end position="197"/>
    </location>
</feature>
<feature type="compositionally biased region" description="Polar residues" evidence="1">
    <location>
        <begin position="168"/>
        <end position="186"/>
    </location>
</feature>
<evidence type="ECO:0000256" key="1">
    <source>
        <dbReference type="SAM" id="MobiDB-lite"/>
    </source>
</evidence>
<keyword evidence="3" id="KW-1185">Reference proteome</keyword>
<dbReference type="Proteomes" id="UP000772434">
    <property type="component" value="Unassembled WGS sequence"/>
</dbReference>
<feature type="compositionally biased region" description="Low complexity" evidence="1">
    <location>
        <begin position="323"/>
        <end position="333"/>
    </location>
</feature>
<feature type="compositionally biased region" description="Basic and acidic residues" evidence="1">
    <location>
        <begin position="628"/>
        <end position="655"/>
    </location>
</feature>
<feature type="compositionally biased region" description="Basic and acidic residues" evidence="1">
    <location>
        <begin position="225"/>
        <end position="237"/>
    </location>
</feature>
<feature type="compositionally biased region" description="Low complexity" evidence="1">
    <location>
        <begin position="482"/>
        <end position="512"/>
    </location>
</feature>
<proteinExistence type="predicted"/>
<feature type="compositionally biased region" description="Low complexity" evidence="1">
    <location>
        <begin position="238"/>
        <end position="253"/>
    </location>
</feature>
<feature type="compositionally biased region" description="Basic and acidic residues" evidence="1">
    <location>
        <begin position="99"/>
        <end position="118"/>
    </location>
</feature>
<dbReference type="AlphaFoldDB" id="A0A9P5UF56"/>
<feature type="compositionally biased region" description="Polar residues" evidence="1">
    <location>
        <begin position="656"/>
        <end position="671"/>
    </location>
</feature>
<feature type="compositionally biased region" description="Basic residues" evidence="1">
    <location>
        <begin position="446"/>
        <end position="456"/>
    </location>
</feature>
<accession>A0A9P5UF56</accession>
<feature type="compositionally biased region" description="Low complexity" evidence="1">
    <location>
        <begin position="150"/>
        <end position="167"/>
    </location>
</feature>
<feature type="compositionally biased region" description="Pro residues" evidence="1">
    <location>
        <begin position="198"/>
        <end position="213"/>
    </location>
</feature>
<protein>
    <submittedName>
        <fullName evidence="2">Uncharacterized protein</fullName>
    </submittedName>
</protein>
<feature type="compositionally biased region" description="Low complexity" evidence="1">
    <location>
        <begin position="264"/>
        <end position="309"/>
    </location>
</feature>
<dbReference type="OrthoDB" id="3260940at2759"/>
<feature type="region of interest" description="Disordered" evidence="1">
    <location>
        <begin position="99"/>
        <end position="576"/>
    </location>
</feature>
<gene>
    <name evidence="2" type="ORF">BDP27DRAFT_1357696</name>
</gene>
<organism evidence="2 3">
    <name type="scientific">Rhodocollybia butyracea</name>
    <dbReference type="NCBI Taxonomy" id="206335"/>
    <lineage>
        <taxon>Eukaryota</taxon>
        <taxon>Fungi</taxon>
        <taxon>Dikarya</taxon>
        <taxon>Basidiomycota</taxon>
        <taxon>Agaricomycotina</taxon>
        <taxon>Agaricomycetes</taxon>
        <taxon>Agaricomycetidae</taxon>
        <taxon>Agaricales</taxon>
        <taxon>Marasmiineae</taxon>
        <taxon>Omphalotaceae</taxon>
        <taxon>Rhodocollybia</taxon>
    </lineage>
</organism>
<reference evidence="2" key="1">
    <citation type="submission" date="2020-11" db="EMBL/GenBank/DDBJ databases">
        <authorList>
            <consortium name="DOE Joint Genome Institute"/>
            <person name="Ahrendt S."/>
            <person name="Riley R."/>
            <person name="Andreopoulos W."/>
            <person name="Labutti K."/>
            <person name="Pangilinan J."/>
            <person name="Ruiz-Duenas F.J."/>
            <person name="Barrasa J.M."/>
            <person name="Sanchez-Garcia M."/>
            <person name="Camarero S."/>
            <person name="Miyauchi S."/>
            <person name="Serrano A."/>
            <person name="Linde D."/>
            <person name="Babiker R."/>
            <person name="Drula E."/>
            <person name="Ayuso-Fernandez I."/>
            <person name="Pacheco R."/>
            <person name="Padilla G."/>
            <person name="Ferreira P."/>
            <person name="Barriuso J."/>
            <person name="Kellner H."/>
            <person name="Castanera R."/>
            <person name="Alfaro M."/>
            <person name="Ramirez L."/>
            <person name="Pisabarro A.G."/>
            <person name="Kuo A."/>
            <person name="Tritt A."/>
            <person name="Lipzen A."/>
            <person name="He G."/>
            <person name="Yan M."/>
            <person name="Ng V."/>
            <person name="Cullen D."/>
            <person name="Martin F."/>
            <person name="Rosso M.-N."/>
            <person name="Henrissat B."/>
            <person name="Hibbett D."/>
            <person name="Martinez A.T."/>
            <person name="Grigoriev I.V."/>
        </authorList>
    </citation>
    <scope>NUCLEOTIDE SEQUENCE</scope>
    <source>
        <strain evidence="2">AH 40177</strain>
    </source>
</reference>